<evidence type="ECO:0000313" key="3">
    <source>
        <dbReference type="Proteomes" id="UP001190700"/>
    </source>
</evidence>
<dbReference type="PANTHER" id="PTHR47992">
    <property type="entry name" value="PROTEIN PHOSPHATASE"/>
    <property type="match status" value="1"/>
</dbReference>
<dbReference type="PROSITE" id="PS51746">
    <property type="entry name" value="PPM_2"/>
    <property type="match status" value="1"/>
</dbReference>
<evidence type="ECO:0000313" key="2">
    <source>
        <dbReference type="EMBL" id="KAK3251603.1"/>
    </source>
</evidence>
<dbReference type="Gene3D" id="3.60.40.10">
    <property type="entry name" value="PPM-type phosphatase domain"/>
    <property type="match status" value="1"/>
</dbReference>
<dbReference type="InterPro" id="IPR015655">
    <property type="entry name" value="PP2C"/>
</dbReference>
<protein>
    <recommendedName>
        <fullName evidence="1">PPM-type phosphatase domain-containing protein</fullName>
    </recommendedName>
</protein>
<proteinExistence type="predicted"/>
<gene>
    <name evidence="2" type="ORF">CYMTET_39059</name>
</gene>
<dbReference type="GO" id="GO:0004722">
    <property type="term" value="F:protein serine/threonine phosphatase activity"/>
    <property type="evidence" value="ECO:0007669"/>
    <property type="project" value="InterPro"/>
</dbReference>
<organism evidence="2 3">
    <name type="scientific">Cymbomonas tetramitiformis</name>
    <dbReference type="NCBI Taxonomy" id="36881"/>
    <lineage>
        <taxon>Eukaryota</taxon>
        <taxon>Viridiplantae</taxon>
        <taxon>Chlorophyta</taxon>
        <taxon>Pyramimonadophyceae</taxon>
        <taxon>Pyramimonadales</taxon>
        <taxon>Pyramimonadaceae</taxon>
        <taxon>Cymbomonas</taxon>
    </lineage>
</organism>
<dbReference type="EMBL" id="LGRX02025947">
    <property type="protein sequence ID" value="KAK3251603.1"/>
    <property type="molecule type" value="Genomic_DNA"/>
</dbReference>
<accession>A0AAE0F4M6</accession>
<evidence type="ECO:0000259" key="1">
    <source>
        <dbReference type="PROSITE" id="PS51746"/>
    </source>
</evidence>
<dbReference type="SMART" id="SM00332">
    <property type="entry name" value="PP2Cc"/>
    <property type="match status" value="1"/>
</dbReference>
<dbReference type="Proteomes" id="UP001190700">
    <property type="component" value="Unassembled WGS sequence"/>
</dbReference>
<sequence length="319" mass="35172">MGACTSKELLDNPEHLPDDSDKLLATVKNFNLAAYGETTAGLKKENQDAFDIIQNFDDEQSHMFAVWDGHGTHGTGIAEFCKKRHPELLKFQLTNGSAKTKEEVKSALTQSFIMTHSELSESHHDSSLSGATCGMVLLRKNEIFVAATGDSRIILAVKGRNGDLRAQPLSIDHRPSRPVERDRIIQSGGRVQPKRIASGRFVGEDRVWLQEMEMPGLMVTRSLGDEIAASVGCFAEPEMVRRVVDVSKHMFMVIASDGVWDVLDNQTVVNLGAKAKTAKQAVQSIMEAAESGWEEKNRGDNITCVVVRFYAEGEEVPED</sequence>
<dbReference type="Pfam" id="PF00481">
    <property type="entry name" value="PP2C"/>
    <property type="match status" value="1"/>
</dbReference>
<feature type="domain" description="PPM-type phosphatase" evidence="1">
    <location>
        <begin position="32"/>
        <end position="309"/>
    </location>
</feature>
<dbReference type="SUPFAM" id="SSF81606">
    <property type="entry name" value="PP2C-like"/>
    <property type="match status" value="1"/>
</dbReference>
<dbReference type="InterPro" id="IPR001932">
    <property type="entry name" value="PPM-type_phosphatase-like_dom"/>
</dbReference>
<name>A0AAE0F4M6_9CHLO</name>
<dbReference type="CDD" id="cd00143">
    <property type="entry name" value="PP2Cc"/>
    <property type="match status" value="1"/>
</dbReference>
<dbReference type="AlphaFoldDB" id="A0AAE0F4M6"/>
<reference evidence="2 3" key="1">
    <citation type="journal article" date="2015" name="Genome Biol. Evol.">
        <title>Comparative Genomics of a Bacterivorous Green Alga Reveals Evolutionary Causalities and Consequences of Phago-Mixotrophic Mode of Nutrition.</title>
        <authorList>
            <person name="Burns J.A."/>
            <person name="Paasch A."/>
            <person name="Narechania A."/>
            <person name="Kim E."/>
        </authorList>
    </citation>
    <scope>NUCLEOTIDE SEQUENCE [LARGE SCALE GENOMIC DNA]</scope>
    <source>
        <strain evidence="2 3">PLY_AMNH</strain>
    </source>
</reference>
<keyword evidence="3" id="KW-1185">Reference proteome</keyword>
<comment type="caution">
    <text evidence="2">The sequence shown here is derived from an EMBL/GenBank/DDBJ whole genome shotgun (WGS) entry which is preliminary data.</text>
</comment>
<dbReference type="InterPro" id="IPR036457">
    <property type="entry name" value="PPM-type-like_dom_sf"/>
</dbReference>